<protein>
    <submittedName>
        <fullName evidence="2">EthD family reductase</fullName>
    </submittedName>
</protein>
<dbReference type="InterPro" id="IPR011008">
    <property type="entry name" value="Dimeric_a/b-barrel"/>
</dbReference>
<feature type="domain" description="EthD" evidence="1">
    <location>
        <begin position="18"/>
        <end position="88"/>
    </location>
</feature>
<dbReference type="InterPro" id="IPR009799">
    <property type="entry name" value="EthD_dom"/>
</dbReference>
<dbReference type="Gene3D" id="3.30.70.100">
    <property type="match status" value="1"/>
</dbReference>
<dbReference type="PANTHER" id="PTHR40260:SF2">
    <property type="entry name" value="BLR8190 PROTEIN"/>
    <property type="match status" value="1"/>
</dbReference>
<comment type="caution">
    <text evidence="2">The sequence shown here is derived from an EMBL/GenBank/DDBJ whole genome shotgun (WGS) entry which is preliminary data.</text>
</comment>
<keyword evidence="3" id="KW-1185">Reference proteome</keyword>
<dbReference type="RefSeq" id="WP_281042751.1">
    <property type="nucleotide sequence ID" value="NZ_JARYGZ010000001.1"/>
</dbReference>
<dbReference type="Pfam" id="PF07110">
    <property type="entry name" value="EthD"/>
    <property type="match status" value="1"/>
</dbReference>
<dbReference type="EMBL" id="JARYGZ010000001">
    <property type="protein sequence ID" value="MDH7637399.1"/>
    <property type="molecule type" value="Genomic_DNA"/>
</dbReference>
<dbReference type="PANTHER" id="PTHR40260">
    <property type="entry name" value="BLR8190 PROTEIN"/>
    <property type="match status" value="1"/>
</dbReference>
<dbReference type="Proteomes" id="UP001160625">
    <property type="component" value="Unassembled WGS sequence"/>
</dbReference>
<evidence type="ECO:0000259" key="1">
    <source>
        <dbReference type="Pfam" id="PF07110"/>
    </source>
</evidence>
<accession>A0ABT6MY21</accession>
<reference evidence="2" key="1">
    <citation type="submission" date="2023-04" db="EMBL/GenBank/DDBJ databases">
        <title>Sphingomonas sp. MAHUQ-71 isolated from rice field.</title>
        <authorList>
            <person name="Huq M.A."/>
        </authorList>
    </citation>
    <scope>NUCLEOTIDE SEQUENCE</scope>
    <source>
        <strain evidence="2">MAHUQ-71</strain>
    </source>
</reference>
<name>A0ABT6MY21_9SPHN</name>
<organism evidence="2 3">
    <name type="scientific">Sphingomonas oryzagri</name>
    <dbReference type="NCBI Taxonomy" id="3042314"/>
    <lineage>
        <taxon>Bacteria</taxon>
        <taxon>Pseudomonadati</taxon>
        <taxon>Pseudomonadota</taxon>
        <taxon>Alphaproteobacteria</taxon>
        <taxon>Sphingomonadales</taxon>
        <taxon>Sphingomonadaceae</taxon>
        <taxon>Sphingomonas</taxon>
    </lineage>
</organism>
<evidence type="ECO:0000313" key="3">
    <source>
        <dbReference type="Proteomes" id="UP001160625"/>
    </source>
</evidence>
<proteinExistence type="predicted"/>
<dbReference type="NCBIfam" id="TIGR02118">
    <property type="entry name" value="EthD family reductase"/>
    <property type="match status" value="1"/>
</dbReference>
<evidence type="ECO:0000313" key="2">
    <source>
        <dbReference type="EMBL" id="MDH7637399.1"/>
    </source>
</evidence>
<sequence length="99" mass="10186">MALLFVTYPAGGGSRFDRDYYVATHLPLVEKAWGPSGLRSARAYFPASEGSDPVAVAVLTFAEEAAIGAALASDATAGVLADLANFTDIAPVIQRGTAP</sequence>
<gene>
    <name evidence="2" type="ORF">QGN17_01525</name>
</gene>
<dbReference type="SUPFAM" id="SSF54909">
    <property type="entry name" value="Dimeric alpha+beta barrel"/>
    <property type="match status" value="1"/>
</dbReference>